<feature type="domain" description="Hemerythrin-like" evidence="2">
    <location>
        <begin position="38"/>
        <end position="165"/>
    </location>
</feature>
<evidence type="ECO:0000313" key="4">
    <source>
        <dbReference type="Proteomes" id="UP000653565"/>
    </source>
</evidence>
<gene>
    <name evidence="3" type="ORF">CNMCM6805_007141</name>
</gene>
<dbReference type="Pfam" id="PF01814">
    <property type="entry name" value="Hemerythrin"/>
    <property type="match status" value="1"/>
</dbReference>
<feature type="region of interest" description="Disordered" evidence="1">
    <location>
        <begin position="1"/>
        <end position="31"/>
    </location>
</feature>
<dbReference type="AlphaFoldDB" id="A0A8H4GVG4"/>
<evidence type="ECO:0000256" key="1">
    <source>
        <dbReference type="SAM" id="MobiDB-lite"/>
    </source>
</evidence>
<dbReference type="InterPro" id="IPR012312">
    <property type="entry name" value="Hemerythrin-like"/>
</dbReference>
<sequence length="266" mass="31048">MSQKKHQASPDPTGQPEGNNEPLPPLSPKDFRTYNRMAEQMDQFHNHFRLTWNQLQDACTSTGKKSSGLSPRQLIMAGLNFCSQLDFHHSIEEQHIFPVLAKRMPEFRRELELLSQHRQIHKGLEKLEDYLTKCRSGEVDLQREEVKRLMDGFGDVLWRHLDEEVRTLGAENMRRCQGMWMFWLALSCKERLLQNLPLERYLSQAPRRHPVTRANFKLAKVEYHRPGRPPVLAWVKSSLVRRFRSAMRYASYIPQPGMPDTGSAGQ</sequence>
<comment type="caution">
    <text evidence="3">The sequence shown here is derived from an EMBL/GenBank/DDBJ whole genome shotgun (WGS) entry which is preliminary data.</text>
</comment>
<dbReference type="InterPro" id="IPR053206">
    <property type="entry name" value="Dimeric_xanthone_biosynth"/>
</dbReference>
<dbReference type="Proteomes" id="UP000653565">
    <property type="component" value="Unassembled WGS sequence"/>
</dbReference>
<dbReference type="CDD" id="cd12108">
    <property type="entry name" value="Hr-like"/>
    <property type="match status" value="1"/>
</dbReference>
<dbReference type="PANTHER" id="PTHR38048:SF1">
    <property type="entry name" value="HEMERYTHRIN-LIKE DOMAIN-CONTAINING PROTEIN"/>
    <property type="match status" value="1"/>
</dbReference>
<reference evidence="3" key="1">
    <citation type="journal article" date="2020" name="bioRxiv">
        <title>Genomic and phenotypic heterogeneity of clinical isolates of the human pathogens Aspergillus fumigatus, Aspergillus lentulus and Aspergillus fumigatiaffinis.</title>
        <authorList>
            <person name="dos Santos R.A.C."/>
            <person name="Steenwyk J.L."/>
            <person name="Rivero-Menendez O."/>
            <person name="Mead M.E."/>
            <person name="Silva L.P."/>
            <person name="Bastos R.W."/>
            <person name="Alastruey-Izquierdo A."/>
            <person name="Goldman G.H."/>
            <person name="Rokas A."/>
        </authorList>
    </citation>
    <scope>NUCLEOTIDE SEQUENCE</scope>
    <source>
        <strain evidence="3">CNM-CM6805</strain>
    </source>
</reference>
<organism evidence="3 4">
    <name type="scientific">Aspergillus fumigatiaffinis</name>
    <dbReference type="NCBI Taxonomy" id="340414"/>
    <lineage>
        <taxon>Eukaryota</taxon>
        <taxon>Fungi</taxon>
        <taxon>Dikarya</taxon>
        <taxon>Ascomycota</taxon>
        <taxon>Pezizomycotina</taxon>
        <taxon>Eurotiomycetes</taxon>
        <taxon>Eurotiomycetidae</taxon>
        <taxon>Eurotiales</taxon>
        <taxon>Aspergillaceae</taxon>
        <taxon>Aspergillus</taxon>
        <taxon>Aspergillus subgen. Fumigati</taxon>
    </lineage>
</organism>
<name>A0A8H4GVG4_9EURO</name>
<evidence type="ECO:0000313" key="3">
    <source>
        <dbReference type="EMBL" id="KAF4236919.1"/>
    </source>
</evidence>
<accession>A0A8H4GVG4</accession>
<dbReference type="PANTHER" id="PTHR38048">
    <property type="entry name" value="EXPRESSED PROTEIN"/>
    <property type="match status" value="1"/>
</dbReference>
<proteinExistence type="predicted"/>
<dbReference type="OrthoDB" id="10044044at2759"/>
<reference evidence="3" key="2">
    <citation type="submission" date="2020-04" db="EMBL/GenBank/DDBJ databases">
        <authorList>
            <person name="Santos R.A.C."/>
            <person name="Steenwyk J.L."/>
            <person name="Rivero-Menendez O."/>
            <person name="Mead M.E."/>
            <person name="Silva L.P."/>
            <person name="Bastos R.W."/>
            <person name="Alastruey-Izquierdo A."/>
            <person name="Goldman G.H."/>
            <person name="Rokas A."/>
        </authorList>
    </citation>
    <scope>NUCLEOTIDE SEQUENCE</scope>
    <source>
        <strain evidence="3">CNM-CM6805</strain>
    </source>
</reference>
<dbReference type="Gene3D" id="1.20.120.520">
    <property type="entry name" value="nmb1532 protein domain like"/>
    <property type="match status" value="1"/>
</dbReference>
<evidence type="ECO:0000259" key="2">
    <source>
        <dbReference type="Pfam" id="PF01814"/>
    </source>
</evidence>
<keyword evidence="4" id="KW-1185">Reference proteome</keyword>
<protein>
    <recommendedName>
        <fullName evidence="2">Hemerythrin-like domain-containing protein</fullName>
    </recommendedName>
</protein>
<dbReference type="EMBL" id="JAAAPX010000048">
    <property type="protein sequence ID" value="KAF4236919.1"/>
    <property type="molecule type" value="Genomic_DNA"/>
</dbReference>